<dbReference type="GO" id="GO:0009097">
    <property type="term" value="P:isoleucine biosynthetic process"/>
    <property type="evidence" value="ECO:0007669"/>
    <property type="project" value="TreeGrafter"/>
</dbReference>
<dbReference type="Pfam" id="PF00291">
    <property type="entry name" value="PALP"/>
    <property type="match status" value="1"/>
</dbReference>
<evidence type="ECO:0000313" key="8">
    <source>
        <dbReference type="EMBL" id="PPQ64664.1"/>
    </source>
</evidence>
<evidence type="ECO:0000256" key="2">
    <source>
        <dbReference type="ARBA" id="ARBA00010869"/>
    </source>
</evidence>
<dbReference type="GO" id="GO:0006567">
    <property type="term" value="P:L-threonine catabolic process"/>
    <property type="evidence" value="ECO:0007669"/>
    <property type="project" value="TreeGrafter"/>
</dbReference>
<evidence type="ECO:0000256" key="1">
    <source>
        <dbReference type="ARBA" id="ARBA00001933"/>
    </source>
</evidence>
<dbReference type="GO" id="GO:0004794">
    <property type="term" value="F:threonine deaminase activity"/>
    <property type="evidence" value="ECO:0007669"/>
    <property type="project" value="TreeGrafter"/>
</dbReference>
<dbReference type="PANTHER" id="PTHR48078:SF2">
    <property type="entry name" value="CATABOLIC L-SERINE_THREONINE DEHYDRATASE"/>
    <property type="match status" value="1"/>
</dbReference>
<dbReference type="AlphaFoldDB" id="A0A409VC75"/>
<dbReference type="PANTHER" id="PTHR48078">
    <property type="entry name" value="THREONINE DEHYDRATASE, MITOCHONDRIAL-RELATED"/>
    <property type="match status" value="1"/>
</dbReference>
<evidence type="ECO:0000256" key="4">
    <source>
        <dbReference type="ARBA" id="ARBA00022898"/>
    </source>
</evidence>
<reference evidence="8 9" key="1">
    <citation type="journal article" date="2018" name="Evol. Lett.">
        <title>Horizontal gene cluster transfer increased hallucinogenic mushroom diversity.</title>
        <authorList>
            <person name="Reynolds H.T."/>
            <person name="Vijayakumar V."/>
            <person name="Gluck-Thaler E."/>
            <person name="Korotkin H.B."/>
            <person name="Matheny P.B."/>
            <person name="Slot J.C."/>
        </authorList>
    </citation>
    <scope>NUCLEOTIDE SEQUENCE [LARGE SCALE GENOMIC DNA]</scope>
    <source>
        <strain evidence="8 9">SRW20</strain>
    </source>
</reference>
<dbReference type="EC" id="4.3.1.17" evidence="3"/>
<proteinExistence type="inferred from homology"/>
<name>A0A409VC75_9AGAR</name>
<evidence type="ECO:0000313" key="9">
    <source>
        <dbReference type="Proteomes" id="UP000284706"/>
    </source>
</evidence>
<dbReference type="OrthoDB" id="7773036at2759"/>
<dbReference type="STRING" id="231916.A0A409VC75"/>
<gene>
    <name evidence="8" type="ORF">CVT26_002754</name>
</gene>
<dbReference type="SUPFAM" id="SSF53686">
    <property type="entry name" value="Tryptophan synthase beta subunit-like PLP-dependent enzymes"/>
    <property type="match status" value="1"/>
</dbReference>
<comment type="caution">
    <text evidence="8">The sequence shown here is derived from an EMBL/GenBank/DDBJ whole genome shotgun (WGS) entry which is preliminary data.</text>
</comment>
<evidence type="ECO:0000256" key="3">
    <source>
        <dbReference type="ARBA" id="ARBA00012093"/>
    </source>
</evidence>
<sequence>MTAQGLWKETPLIYSSALSEKSGAEVYLKLENLHPSYSFKYRGISLFVKKAQEELGSDVHLVIASGGNAGLAAACAARSLNLRCTVFIPDGVAQSTLDVLRRERAEVVVGGRQYSDALNRAAELVAQDPKAVMVPAYDHPTLWEGHSSMIHEIRGQLEKEPDAIFCSVGGGGLLGGIIVGCKEVGWDHVPLVALETLGSNCFYESMSLNGGRFNSTERKLDPSRTLVYNEAHSVYLSRFSSFSSKASGSLGASEPAAGVVRMALDRKGGVKTTSVPDELSMEALAAFADDHKLLVELACSTTLVPAYYPELFDKLVPPKQNGDPRVVVFVVCGGFKTDLKTSVEYRELASKYRASNDEPWAVKYDDGQDFKFAK</sequence>
<evidence type="ECO:0000259" key="7">
    <source>
        <dbReference type="Pfam" id="PF00291"/>
    </source>
</evidence>
<keyword evidence="5" id="KW-0456">Lyase</keyword>
<comment type="similarity">
    <text evidence="2">Belongs to the serine/threonine dehydratase family.</text>
</comment>
<keyword evidence="9" id="KW-1185">Reference proteome</keyword>
<dbReference type="InterPro" id="IPR036052">
    <property type="entry name" value="TrpB-like_PALP_sf"/>
</dbReference>
<dbReference type="GO" id="GO:0003941">
    <property type="term" value="F:L-serine ammonia-lyase activity"/>
    <property type="evidence" value="ECO:0007669"/>
    <property type="project" value="UniProtKB-EC"/>
</dbReference>
<evidence type="ECO:0000256" key="6">
    <source>
        <dbReference type="ARBA" id="ARBA00049406"/>
    </source>
</evidence>
<dbReference type="EMBL" id="NHYE01005664">
    <property type="protein sequence ID" value="PPQ64664.1"/>
    <property type="molecule type" value="Genomic_DNA"/>
</dbReference>
<comment type="cofactor">
    <cofactor evidence="1">
        <name>pyridoxal 5'-phosphate</name>
        <dbReference type="ChEBI" id="CHEBI:597326"/>
    </cofactor>
</comment>
<keyword evidence="4" id="KW-0663">Pyridoxal phosphate</keyword>
<feature type="domain" description="Tryptophan synthase beta chain-like PALP" evidence="7">
    <location>
        <begin position="7"/>
        <end position="333"/>
    </location>
</feature>
<dbReference type="InterPro" id="IPR050147">
    <property type="entry name" value="Ser/Thr_Dehydratase"/>
</dbReference>
<accession>A0A409VC75</accession>
<organism evidence="8 9">
    <name type="scientific">Gymnopilus dilepis</name>
    <dbReference type="NCBI Taxonomy" id="231916"/>
    <lineage>
        <taxon>Eukaryota</taxon>
        <taxon>Fungi</taxon>
        <taxon>Dikarya</taxon>
        <taxon>Basidiomycota</taxon>
        <taxon>Agaricomycotina</taxon>
        <taxon>Agaricomycetes</taxon>
        <taxon>Agaricomycetidae</taxon>
        <taxon>Agaricales</taxon>
        <taxon>Agaricineae</taxon>
        <taxon>Hymenogastraceae</taxon>
        <taxon>Gymnopilus</taxon>
    </lineage>
</organism>
<comment type="catalytic activity">
    <reaction evidence="6">
        <text>L-serine = pyruvate + NH4(+)</text>
        <dbReference type="Rhea" id="RHEA:19169"/>
        <dbReference type="ChEBI" id="CHEBI:15361"/>
        <dbReference type="ChEBI" id="CHEBI:28938"/>
        <dbReference type="ChEBI" id="CHEBI:33384"/>
        <dbReference type="EC" id="4.3.1.17"/>
    </reaction>
</comment>
<dbReference type="GO" id="GO:0006565">
    <property type="term" value="P:L-serine catabolic process"/>
    <property type="evidence" value="ECO:0007669"/>
    <property type="project" value="TreeGrafter"/>
</dbReference>
<protein>
    <recommendedName>
        <fullName evidence="3">L-serine ammonia-lyase</fullName>
        <ecNumber evidence="3">4.3.1.17</ecNumber>
    </recommendedName>
</protein>
<dbReference type="Proteomes" id="UP000284706">
    <property type="component" value="Unassembled WGS sequence"/>
</dbReference>
<dbReference type="InterPro" id="IPR001926">
    <property type="entry name" value="TrpB-like_PALP"/>
</dbReference>
<dbReference type="InParanoid" id="A0A409VC75"/>
<dbReference type="Gene3D" id="3.40.50.1100">
    <property type="match status" value="2"/>
</dbReference>
<evidence type="ECO:0000256" key="5">
    <source>
        <dbReference type="ARBA" id="ARBA00023239"/>
    </source>
</evidence>